<dbReference type="InterPro" id="IPR001296">
    <property type="entry name" value="Glyco_trans_1"/>
</dbReference>
<dbReference type="Gene3D" id="3.40.50.2000">
    <property type="entry name" value="Glycogen Phosphorylase B"/>
    <property type="match status" value="2"/>
</dbReference>
<dbReference type="PANTHER" id="PTHR12526:SF510">
    <property type="entry name" value="D-INOSITOL 3-PHOSPHATE GLYCOSYLTRANSFERASE"/>
    <property type="match status" value="1"/>
</dbReference>
<evidence type="ECO:0000313" key="6">
    <source>
        <dbReference type="Proteomes" id="UP000186391"/>
    </source>
</evidence>
<dbReference type="Pfam" id="PF13579">
    <property type="entry name" value="Glyco_trans_4_4"/>
    <property type="match status" value="1"/>
</dbReference>
<evidence type="ECO:0000256" key="1">
    <source>
        <dbReference type="ARBA" id="ARBA00022676"/>
    </source>
</evidence>
<dbReference type="GO" id="GO:0016757">
    <property type="term" value="F:glycosyltransferase activity"/>
    <property type="evidence" value="ECO:0007669"/>
    <property type="project" value="UniProtKB-KW"/>
</dbReference>
<keyword evidence="6" id="KW-1185">Reference proteome</keyword>
<keyword evidence="2 5" id="KW-0808">Transferase</keyword>
<dbReference type="AlphaFoldDB" id="A0A1U7GTM5"/>
<organism evidence="5 6">
    <name type="scientific">Fischerella major NIES-592</name>
    <dbReference type="NCBI Taxonomy" id="210994"/>
    <lineage>
        <taxon>Bacteria</taxon>
        <taxon>Bacillati</taxon>
        <taxon>Cyanobacteriota</taxon>
        <taxon>Cyanophyceae</taxon>
        <taxon>Nostocales</taxon>
        <taxon>Hapalosiphonaceae</taxon>
        <taxon>Fischerella</taxon>
    </lineage>
</organism>
<name>A0A1U7GTM5_9CYAN</name>
<comment type="caution">
    <text evidence="5">The sequence shown here is derived from an EMBL/GenBank/DDBJ whole genome shotgun (WGS) entry which is preliminary data.</text>
</comment>
<evidence type="ECO:0000313" key="5">
    <source>
        <dbReference type="EMBL" id="OKH11306.1"/>
    </source>
</evidence>
<dbReference type="RefSeq" id="WP_073556941.1">
    <property type="nucleotide sequence ID" value="NZ_MRCA01000020.1"/>
</dbReference>
<feature type="domain" description="Glycosyltransferase subfamily 4-like N-terminal" evidence="4">
    <location>
        <begin position="15"/>
        <end position="177"/>
    </location>
</feature>
<sequence>MKILHVIPSVGSVRGGPSQAVIETVKALQNLGVEAEIVTTNDNGNDLLDVPLRQCIEYKQVPVRFFPRFSPGLHSIREFAFSGQLTAWLWQNASNYDLLHVHAIFSYASTTAMAIARLKGVPYIVRPLGQLCEWSLQQSARKKKIYLDLIERSNLNHSQALHLTSEQEQQEVSRLGLGLHSFVLPHGLSVPLAISNAHSRLREHLKVPADEPVILFMSRLHPKKGLDYLIPALAKLTHHRFTFAIAGSGSKEYEAEIKSLVTSSGIGDRVYFAGFLEGETKNLFIQGSDLFALTSHSENFAVVVLEALAAGVPVVVTPGVALASVVQQHQLGYVTQLDVSAIASTVEQYLNNPQQAKNMGKSAQKLIYDHYTWDKIAARMIHVYQAILSNHQGLSYV</sequence>
<dbReference type="SUPFAM" id="SSF53756">
    <property type="entry name" value="UDP-Glycosyltransferase/glycogen phosphorylase"/>
    <property type="match status" value="1"/>
</dbReference>
<dbReference type="OrthoDB" id="433681at2"/>
<protein>
    <submittedName>
        <fullName evidence="5">Glycosyl transferase family 1</fullName>
    </submittedName>
</protein>
<dbReference type="InterPro" id="IPR028098">
    <property type="entry name" value="Glyco_trans_4-like_N"/>
</dbReference>
<evidence type="ECO:0000256" key="2">
    <source>
        <dbReference type="ARBA" id="ARBA00022679"/>
    </source>
</evidence>
<accession>A0A1U7GTM5</accession>
<proteinExistence type="predicted"/>
<gene>
    <name evidence="5" type="ORF">NIES592_22330</name>
</gene>
<feature type="domain" description="Glycosyl transferase family 1" evidence="3">
    <location>
        <begin position="201"/>
        <end position="365"/>
    </location>
</feature>
<dbReference type="Proteomes" id="UP000186391">
    <property type="component" value="Unassembled WGS sequence"/>
</dbReference>
<dbReference type="PANTHER" id="PTHR12526">
    <property type="entry name" value="GLYCOSYLTRANSFERASE"/>
    <property type="match status" value="1"/>
</dbReference>
<keyword evidence="1" id="KW-0328">Glycosyltransferase</keyword>
<dbReference type="EMBL" id="MRCA01000020">
    <property type="protein sequence ID" value="OKH11306.1"/>
    <property type="molecule type" value="Genomic_DNA"/>
</dbReference>
<dbReference type="Pfam" id="PF00534">
    <property type="entry name" value="Glycos_transf_1"/>
    <property type="match status" value="1"/>
</dbReference>
<evidence type="ECO:0000259" key="4">
    <source>
        <dbReference type="Pfam" id="PF13579"/>
    </source>
</evidence>
<evidence type="ECO:0000259" key="3">
    <source>
        <dbReference type="Pfam" id="PF00534"/>
    </source>
</evidence>
<dbReference type="CDD" id="cd03821">
    <property type="entry name" value="GT4_Bme6-like"/>
    <property type="match status" value="1"/>
</dbReference>
<reference evidence="5 6" key="1">
    <citation type="submission" date="2016-11" db="EMBL/GenBank/DDBJ databases">
        <title>Draft Genome Sequences of Nine Cyanobacterial Strains from Diverse Habitats.</title>
        <authorList>
            <person name="Zhu T."/>
            <person name="Hou S."/>
            <person name="Lu X."/>
            <person name="Hess W.R."/>
        </authorList>
    </citation>
    <scope>NUCLEOTIDE SEQUENCE [LARGE SCALE GENOMIC DNA]</scope>
    <source>
        <strain evidence="5 6">NIES-592</strain>
    </source>
</reference>